<dbReference type="EMBL" id="FOKG01000001">
    <property type="protein sequence ID" value="SFA72309.1"/>
    <property type="molecule type" value="Genomic_DNA"/>
</dbReference>
<dbReference type="RefSeq" id="WP_091667760.1">
    <property type="nucleotide sequence ID" value="NZ_FOKG01000001.1"/>
</dbReference>
<keyword evidence="1" id="KW-0812">Transmembrane</keyword>
<evidence type="ECO:0000313" key="2">
    <source>
        <dbReference type="EMBL" id="SFA72309.1"/>
    </source>
</evidence>
<accession>A0A1I0V7H5</accession>
<reference evidence="3" key="1">
    <citation type="submission" date="2016-10" db="EMBL/GenBank/DDBJ databases">
        <authorList>
            <person name="Varghese N."/>
            <person name="Submissions S."/>
        </authorList>
    </citation>
    <scope>NUCLEOTIDE SEQUENCE [LARGE SCALE GENOMIC DNA]</scope>
    <source>
        <strain evidence="3">CGMCC 4.3568</strain>
    </source>
</reference>
<evidence type="ECO:0000256" key="1">
    <source>
        <dbReference type="SAM" id="Phobius"/>
    </source>
</evidence>
<dbReference type="AlphaFoldDB" id="A0A1I0V7H5"/>
<evidence type="ECO:0000313" key="3">
    <source>
        <dbReference type="Proteomes" id="UP000243799"/>
    </source>
</evidence>
<sequence>MNRVTAGTNGRQLWHYLPRLPRPVFFYAGVHFSCMAVWLVLWLLNSRDTLHLALAGVFAALGLAHVAVECVHARRRDAPIIGLDKSRDAL</sequence>
<gene>
    <name evidence="2" type="ORF">SAMN05216266_10157</name>
</gene>
<organism evidence="2 3">
    <name type="scientific">Amycolatopsis marina</name>
    <dbReference type="NCBI Taxonomy" id="490629"/>
    <lineage>
        <taxon>Bacteria</taxon>
        <taxon>Bacillati</taxon>
        <taxon>Actinomycetota</taxon>
        <taxon>Actinomycetes</taxon>
        <taxon>Pseudonocardiales</taxon>
        <taxon>Pseudonocardiaceae</taxon>
        <taxon>Amycolatopsis</taxon>
    </lineage>
</organism>
<keyword evidence="3" id="KW-1185">Reference proteome</keyword>
<feature type="transmembrane region" description="Helical" evidence="1">
    <location>
        <begin position="24"/>
        <end position="44"/>
    </location>
</feature>
<feature type="transmembrane region" description="Helical" evidence="1">
    <location>
        <begin position="50"/>
        <end position="68"/>
    </location>
</feature>
<dbReference type="Proteomes" id="UP000243799">
    <property type="component" value="Unassembled WGS sequence"/>
</dbReference>
<evidence type="ECO:0008006" key="4">
    <source>
        <dbReference type="Google" id="ProtNLM"/>
    </source>
</evidence>
<name>A0A1I0V7H5_9PSEU</name>
<keyword evidence="1" id="KW-0472">Membrane</keyword>
<proteinExistence type="predicted"/>
<protein>
    <recommendedName>
        <fullName evidence="4">2TM domain-containing protein</fullName>
    </recommendedName>
</protein>
<dbReference type="OrthoDB" id="9867156at2"/>
<dbReference type="STRING" id="490629.SAMN05216266_10157"/>
<keyword evidence="1" id="KW-1133">Transmembrane helix</keyword>